<evidence type="ECO:0000256" key="12">
    <source>
        <dbReference type="SAM" id="Phobius"/>
    </source>
</evidence>
<comment type="catalytic activity">
    <reaction evidence="1">
        <text>ATP + protein L-histidine = ADP + protein N-phospho-L-histidine.</text>
        <dbReference type="EC" id="2.7.13.3"/>
    </reaction>
</comment>
<dbReference type="GO" id="GO:0000156">
    <property type="term" value="F:phosphorelay response regulator activity"/>
    <property type="evidence" value="ECO:0007669"/>
    <property type="project" value="TreeGrafter"/>
</dbReference>
<dbReference type="InterPro" id="IPR036890">
    <property type="entry name" value="HATPase_C_sf"/>
</dbReference>
<keyword evidence="4" id="KW-0597">Phosphoprotein</keyword>
<dbReference type="Pfam" id="PF02518">
    <property type="entry name" value="HATPase_c"/>
    <property type="match status" value="1"/>
</dbReference>
<dbReference type="InterPro" id="IPR006189">
    <property type="entry name" value="CHASE_dom"/>
</dbReference>
<dbReference type="GO" id="GO:0005886">
    <property type="term" value="C:plasma membrane"/>
    <property type="evidence" value="ECO:0007669"/>
    <property type="project" value="UniProtKB-SubCell"/>
</dbReference>
<sequence length="632" mass="67884">MRRETQMRRLDGDTAEAVRTAARPRMPRQLSRTGGLALACIMLVVGLIVTTVAAGALAEAQRREAAGRMDRHLEVVRTVIAAEAHRRVELLGHLASAVGTQANLTAEDFDALTFRLAYRGLAGVSEVGFVVSADDENVQALQQLWRDRGATGLTLRPVRADEHRLVVLTRSLDGLSTALGLDLAAAPEPSQAMDASRRSGQVTASHAYVLLRDRALPIARQRASFVLAAPVYGSAGTPDSGLLRGWLLMGVRGSDFVNGILQQVSQGLLNVTLTDVSVPGQERRLADMHTGEPLADTRLHRETTIDAAGRRWKLEIRPTTRFASAGDDHLHQVVLGFGALASVLLAGLILVLVTSRNRALARVEQATAALQADIEQRRQVEIRLREREAELEGFAAVAAHDLKSPLTVVAGYCELVEDHLSERSDPQVNTWLSRVRAGTRRMQQLIDDLLNYAAAGDGSLDLAEIDLNTMVGDIVAERTSHLDHDRPHIESGRLPVVVADPARLRQVLDNLIGNAIKYVRHGVAAQIDISAEQDGPMWRIAVADHGIGIAPDQRDAVFGAFNRARGSEGYPGTGLGLAICRRIVNHHGGEIHAEDNTGGGSRFVFTLPVAPAPAGGAGTAPAGERAALPVPR</sequence>
<dbReference type="PROSITE" id="PS50839">
    <property type="entry name" value="CHASE"/>
    <property type="match status" value="1"/>
</dbReference>
<evidence type="ECO:0000256" key="11">
    <source>
        <dbReference type="ARBA" id="ARBA00039401"/>
    </source>
</evidence>
<dbReference type="CDD" id="cd00082">
    <property type="entry name" value="HisKA"/>
    <property type="match status" value="1"/>
</dbReference>
<keyword evidence="7 15" id="KW-0418">Kinase</keyword>
<keyword evidence="6 12" id="KW-0812">Transmembrane</keyword>
<evidence type="ECO:0000313" key="15">
    <source>
        <dbReference type="EMBL" id="MBB5967752.1"/>
    </source>
</evidence>
<evidence type="ECO:0000256" key="1">
    <source>
        <dbReference type="ARBA" id="ARBA00000085"/>
    </source>
</evidence>
<evidence type="ECO:0000256" key="4">
    <source>
        <dbReference type="ARBA" id="ARBA00022553"/>
    </source>
</evidence>
<keyword evidence="9" id="KW-0902">Two-component regulatory system</keyword>
<dbReference type="Pfam" id="PF00512">
    <property type="entry name" value="HisKA"/>
    <property type="match status" value="1"/>
</dbReference>
<dbReference type="Pfam" id="PF03924">
    <property type="entry name" value="CHASE"/>
    <property type="match status" value="1"/>
</dbReference>
<dbReference type="Gene3D" id="1.10.287.130">
    <property type="match status" value="1"/>
</dbReference>
<gene>
    <name evidence="15" type="ORF">FHS22_007065</name>
</gene>
<dbReference type="EC" id="2.7.13.3" evidence="3"/>
<evidence type="ECO:0000256" key="7">
    <source>
        <dbReference type="ARBA" id="ARBA00022777"/>
    </source>
</evidence>
<evidence type="ECO:0000259" key="14">
    <source>
        <dbReference type="PROSITE" id="PS50839"/>
    </source>
</evidence>
<feature type="transmembrane region" description="Helical" evidence="12">
    <location>
        <begin position="35"/>
        <end position="58"/>
    </location>
</feature>
<dbReference type="InterPro" id="IPR036097">
    <property type="entry name" value="HisK_dim/P_sf"/>
</dbReference>
<evidence type="ECO:0000256" key="8">
    <source>
        <dbReference type="ARBA" id="ARBA00022989"/>
    </source>
</evidence>
<dbReference type="InterPro" id="IPR003661">
    <property type="entry name" value="HisK_dim/P_dom"/>
</dbReference>
<keyword evidence="16" id="KW-1185">Reference proteome</keyword>
<keyword evidence="8 12" id="KW-1133">Transmembrane helix</keyword>
<dbReference type="PANTHER" id="PTHR42878:SF15">
    <property type="entry name" value="BACTERIOPHYTOCHROME"/>
    <property type="match status" value="1"/>
</dbReference>
<dbReference type="RefSeq" id="WP_184948464.1">
    <property type="nucleotide sequence ID" value="NZ_JACHJJ010000038.1"/>
</dbReference>
<dbReference type="FunFam" id="3.30.565.10:FF:000006">
    <property type="entry name" value="Sensor histidine kinase WalK"/>
    <property type="match status" value="1"/>
</dbReference>
<dbReference type="Gene3D" id="3.30.565.10">
    <property type="entry name" value="Histidine kinase-like ATPase, C-terminal domain"/>
    <property type="match status" value="1"/>
</dbReference>
<dbReference type="InterPro" id="IPR004358">
    <property type="entry name" value="Sig_transdc_His_kin-like_C"/>
</dbReference>
<feature type="domain" description="CHASE" evidence="14">
    <location>
        <begin position="166"/>
        <end position="265"/>
    </location>
</feature>
<evidence type="ECO:0000256" key="6">
    <source>
        <dbReference type="ARBA" id="ARBA00022692"/>
    </source>
</evidence>
<comment type="subcellular location">
    <subcellularLocation>
        <location evidence="2">Cell membrane</location>
    </subcellularLocation>
</comment>
<dbReference type="InterPro" id="IPR050351">
    <property type="entry name" value="BphY/WalK/GraS-like"/>
</dbReference>
<dbReference type="SMART" id="SM00388">
    <property type="entry name" value="HisKA"/>
    <property type="match status" value="1"/>
</dbReference>
<dbReference type="SMART" id="SM01079">
    <property type="entry name" value="CHASE"/>
    <property type="match status" value="1"/>
</dbReference>
<dbReference type="InterPro" id="IPR003594">
    <property type="entry name" value="HATPase_dom"/>
</dbReference>
<evidence type="ECO:0000259" key="13">
    <source>
        <dbReference type="PROSITE" id="PS50109"/>
    </source>
</evidence>
<dbReference type="Proteomes" id="UP000562352">
    <property type="component" value="Unassembled WGS sequence"/>
</dbReference>
<feature type="domain" description="Histidine kinase" evidence="13">
    <location>
        <begin position="397"/>
        <end position="611"/>
    </location>
</feature>
<evidence type="ECO:0000313" key="16">
    <source>
        <dbReference type="Proteomes" id="UP000562352"/>
    </source>
</evidence>
<dbReference type="SUPFAM" id="SSF55874">
    <property type="entry name" value="ATPase domain of HSP90 chaperone/DNA topoisomerase II/histidine kinase"/>
    <property type="match status" value="1"/>
</dbReference>
<keyword evidence="5" id="KW-0808">Transferase</keyword>
<organism evidence="15 16">
    <name type="scientific">Planomonospora venezuelensis</name>
    <dbReference type="NCBI Taxonomy" id="1999"/>
    <lineage>
        <taxon>Bacteria</taxon>
        <taxon>Bacillati</taxon>
        <taxon>Actinomycetota</taxon>
        <taxon>Actinomycetes</taxon>
        <taxon>Streptosporangiales</taxon>
        <taxon>Streptosporangiaceae</taxon>
        <taxon>Planomonospora</taxon>
    </lineage>
</organism>
<proteinExistence type="predicted"/>
<keyword evidence="10 12" id="KW-0472">Membrane</keyword>
<dbReference type="PANTHER" id="PTHR42878">
    <property type="entry name" value="TWO-COMPONENT HISTIDINE KINASE"/>
    <property type="match status" value="1"/>
</dbReference>
<dbReference type="EMBL" id="JACHJJ010000038">
    <property type="protein sequence ID" value="MBB5967752.1"/>
    <property type="molecule type" value="Genomic_DNA"/>
</dbReference>
<evidence type="ECO:0000256" key="5">
    <source>
        <dbReference type="ARBA" id="ARBA00022679"/>
    </source>
</evidence>
<dbReference type="GO" id="GO:0007234">
    <property type="term" value="P:osmosensory signaling via phosphorelay pathway"/>
    <property type="evidence" value="ECO:0007669"/>
    <property type="project" value="TreeGrafter"/>
</dbReference>
<dbReference type="SMART" id="SM00387">
    <property type="entry name" value="HATPase_c"/>
    <property type="match status" value="1"/>
</dbReference>
<dbReference type="AlphaFoldDB" id="A0A841DAT6"/>
<reference evidence="15 16" key="1">
    <citation type="submission" date="2020-08" db="EMBL/GenBank/DDBJ databases">
        <title>Genomic Encyclopedia of Type Strains, Phase III (KMG-III): the genomes of soil and plant-associated and newly described type strains.</title>
        <authorList>
            <person name="Whitman W."/>
        </authorList>
    </citation>
    <scope>NUCLEOTIDE SEQUENCE [LARGE SCALE GENOMIC DNA]</scope>
    <source>
        <strain evidence="15 16">CECT 3303</strain>
    </source>
</reference>
<evidence type="ECO:0000256" key="2">
    <source>
        <dbReference type="ARBA" id="ARBA00004236"/>
    </source>
</evidence>
<dbReference type="InterPro" id="IPR042240">
    <property type="entry name" value="CHASE_sf"/>
</dbReference>
<protein>
    <recommendedName>
        <fullName evidence="11">Sensor-like histidine kinase SenX3</fullName>
        <ecNumber evidence="3">2.7.13.3</ecNumber>
    </recommendedName>
</protein>
<dbReference type="InterPro" id="IPR005467">
    <property type="entry name" value="His_kinase_dom"/>
</dbReference>
<comment type="caution">
    <text evidence="15">The sequence shown here is derived from an EMBL/GenBank/DDBJ whole genome shotgun (WGS) entry which is preliminary data.</text>
</comment>
<dbReference type="GO" id="GO:0030295">
    <property type="term" value="F:protein kinase activator activity"/>
    <property type="evidence" value="ECO:0007669"/>
    <property type="project" value="TreeGrafter"/>
</dbReference>
<feature type="transmembrane region" description="Helical" evidence="12">
    <location>
        <begin position="333"/>
        <end position="353"/>
    </location>
</feature>
<evidence type="ECO:0000256" key="10">
    <source>
        <dbReference type="ARBA" id="ARBA00023136"/>
    </source>
</evidence>
<evidence type="ECO:0000256" key="9">
    <source>
        <dbReference type="ARBA" id="ARBA00023012"/>
    </source>
</evidence>
<dbReference type="PROSITE" id="PS50109">
    <property type="entry name" value="HIS_KIN"/>
    <property type="match status" value="1"/>
</dbReference>
<evidence type="ECO:0000256" key="3">
    <source>
        <dbReference type="ARBA" id="ARBA00012438"/>
    </source>
</evidence>
<dbReference type="Gene3D" id="3.30.450.350">
    <property type="entry name" value="CHASE domain"/>
    <property type="match status" value="1"/>
</dbReference>
<dbReference type="GO" id="GO:0000155">
    <property type="term" value="F:phosphorelay sensor kinase activity"/>
    <property type="evidence" value="ECO:0007669"/>
    <property type="project" value="InterPro"/>
</dbReference>
<name>A0A841DAT6_PLAVE</name>
<dbReference type="PRINTS" id="PR00344">
    <property type="entry name" value="BCTRLSENSOR"/>
</dbReference>
<dbReference type="SUPFAM" id="SSF47384">
    <property type="entry name" value="Homodimeric domain of signal transducing histidine kinase"/>
    <property type="match status" value="1"/>
</dbReference>
<accession>A0A841DAT6</accession>